<dbReference type="Proteomes" id="UP000294835">
    <property type="component" value="Unassembled WGS sequence"/>
</dbReference>
<name>A0A4R2PTL7_9RHOB</name>
<accession>A0A4R2PTL7</accession>
<keyword evidence="2" id="KW-1185">Reference proteome</keyword>
<sequence length="191" mass="21550">MIANPLVGSLGIGDSIFCLSTAQSSPAQAALLANLDTLSMDFAARQKVSGVNMSFYFVNQFPILPPDFYTASRLAFITPKVLELTYTSHSLAPFARDLGHDGPPFPWDEDRRALLRAELDAFYARAYGLTRDELRYILDPADVKGPDYPSETFRVLKEKEIRTHGEYRTRRLVLEAWDRMEANCEFKAMGM</sequence>
<protein>
    <submittedName>
        <fullName evidence="1">Uncharacterized protein</fullName>
    </submittedName>
</protein>
<dbReference type="EMBL" id="SLXP01000013">
    <property type="protein sequence ID" value="TCP39270.1"/>
    <property type="molecule type" value="Genomic_DNA"/>
</dbReference>
<dbReference type="AlphaFoldDB" id="A0A4R2PTL7"/>
<evidence type="ECO:0000313" key="2">
    <source>
        <dbReference type="Proteomes" id="UP000294835"/>
    </source>
</evidence>
<gene>
    <name evidence="1" type="ORF">EV662_11347</name>
</gene>
<organism evidence="1 2">
    <name type="scientific">Rhodovulum marinum</name>
    <dbReference type="NCBI Taxonomy" id="320662"/>
    <lineage>
        <taxon>Bacteria</taxon>
        <taxon>Pseudomonadati</taxon>
        <taxon>Pseudomonadota</taxon>
        <taxon>Alphaproteobacteria</taxon>
        <taxon>Rhodobacterales</taxon>
        <taxon>Paracoccaceae</taxon>
        <taxon>Rhodovulum</taxon>
    </lineage>
</organism>
<evidence type="ECO:0000313" key="1">
    <source>
        <dbReference type="EMBL" id="TCP39270.1"/>
    </source>
</evidence>
<reference evidence="1 2" key="1">
    <citation type="submission" date="2019-03" db="EMBL/GenBank/DDBJ databases">
        <title>Genomic Encyclopedia of Type Strains, Phase IV (KMG-IV): sequencing the most valuable type-strain genomes for metagenomic binning, comparative biology and taxonomic classification.</title>
        <authorList>
            <person name="Goeker M."/>
        </authorList>
    </citation>
    <scope>NUCLEOTIDE SEQUENCE [LARGE SCALE GENOMIC DNA]</scope>
    <source>
        <strain evidence="1 2">DSM 18063</strain>
    </source>
</reference>
<proteinExistence type="predicted"/>
<comment type="caution">
    <text evidence="1">The sequence shown here is derived from an EMBL/GenBank/DDBJ whole genome shotgun (WGS) entry which is preliminary data.</text>
</comment>